<evidence type="ECO:0000256" key="20">
    <source>
        <dbReference type="SAM" id="Coils"/>
    </source>
</evidence>
<comment type="subcellular location">
    <subcellularLocation>
        <location evidence="4">Membrane</location>
        <topology evidence="4">Multi-pass membrane protein</topology>
    </subcellularLocation>
</comment>
<comment type="function">
    <text evidence="3">Could act as a receptor for an unknown ligand.</text>
</comment>
<evidence type="ECO:0000256" key="6">
    <source>
        <dbReference type="ARBA" id="ARBA00012201"/>
    </source>
</evidence>
<dbReference type="InterPro" id="IPR050697">
    <property type="entry name" value="Adenylyl/Guanylyl_Cyclase_3/4"/>
</dbReference>
<evidence type="ECO:0000256" key="4">
    <source>
        <dbReference type="ARBA" id="ARBA00004141"/>
    </source>
</evidence>
<dbReference type="GO" id="GO:0006171">
    <property type="term" value="P:cAMP biosynthetic process"/>
    <property type="evidence" value="ECO:0007669"/>
    <property type="project" value="UniProtKB-KW"/>
</dbReference>
<gene>
    <name evidence="22" type="ORF">TVY486_0503880</name>
</gene>
<dbReference type="EC" id="4.6.1.1" evidence="6"/>
<evidence type="ECO:0000313" key="22">
    <source>
        <dbReference type="EMBL" id="CCC48187.1"/>
    </source>
</evidence>
<keyword evidence="17" id="KW-0456">Lyase</keyword>
<evidence type="ECO:0000256" key="3">
    <source>
        <dbReference type="ARBA" id="ARBA00002708"/>
    </source>
</evidence>
<keyword evidence="14" id="KW-0472">Membrane</keyword>
<keyword evidence="9" id="KW-0547">Nucleotide-binding</keyword>
<evidence type="ECO:0000256" key="8">
    <source>
        <dbReference type="ARBA" id="ARBA00022723"/>
    </source>
</evidence>
<keyword evidence="15" id="KW-0675">Receptor</keyword>
<keyword evidence="13" id="KW-0115">cAMP biosynthesis</keyword>
<protein>
    <recommendedName>
        <fullName evidence="6">adenylate cyclase</fullName>
        <ecNumber evidence="6">4.6.1.1</ecNumber>
    </recommendedName>
    <alternativeName>
        <fullName evidence="18">ATP pyrophosphate-lyase</fullName>
    </alternativeName>
    <alternativeName>
        <fullName evidence="19">Adenylyl cyclase</fullName>
    </alternativeName>
</protein>
<reference evidence="22" key="1">
    <citation type="journal article" date="2012" name="Proc. Natl. Acad. Sci. U.S.A.">
        <title>Antigenic diversity is generated by distinct evolutionary mechanisms in African trypanosome species.</title>
        <authorList>
            <person name="Jackson A.P."/>
            <person name="Berry A."/>
            <person name="Aslett M."/>
            <person name="Allison H.C."/>
            <person name="Burton P."/>
            <person name="Vavrova-Anderson J."/>
            <person name="Brown R."/>
            <person name="Browne H."/>
            <person name="Corton N."/>
            <person name="Hauser H."/>
            <person name="Gamble J."/>
            <person name="Gilderthorp R."/>
            <person name="Marcello L."/>
            <person name="McQuillan J."/>
            <person name="Otto T.D."/>
            <person name="Quail M.A."/>
            <person name="Sanders M.J."/>
            <person name="van Tonder A."/>
            <person name="Ginger M.L."/>
            <person name="Field M.C."/>
            <person name="Barry J.D."/>
            <person name="Hertz-Fowler C."/>
            <person name="Berriman M."/>
        </authorList>
    </citation>
    <scope>NUCLEOTIDE SEQUENCE</scope>
    <source>
        <strain evidence="22">Y486</strain>
    </source>
</reference>
<evidence type="ECO:0000256" key="1">
    <source>
        <dbReference type="ARBA" id="ARBA00001593"/>
    </source>
</evidence>
<comment type="cofactor">
    <cofactor evidence="2">
        <name>Mg(2+)</name>
        <dbReference type="ChEBI" id="CHEBI:18420"/>
    </cofactor>
</comment>
<evidence type="ECO:0000256" key="5">
    <source>
        <dbReference type="ARBA" id="ARBA00005381"/>
    </source>
</evidence>
<keyword evidence="7" id="KW-0812">Transmembrane</keyword>
<organism evidence="22">
    <name type="scientific">Trypanosoma vivax (strain Y486)</name>
    <dbReference type="NCBI Taxonomy" id="1055687"/>
    <lineage>
        <taxon>Eukaryota</taxon>
        <taxon>Discoba</taxon>
        <taxon>Euglenozoa</taxon>
        <taxon>Kinetoplastea</taxon>
        <taxon>Metakinetoplastina</taxon>
        <taxon>Trypanosomatida</taxon>
        <taxon>Trypanosomatidae</taxon>
        <taxon>Trypanosoma</taxon>
        <taxon>Duttonella</taxon>
    </lineage>
</organism>
<comment type="similarity">
    <text evidence="5">Belongs to the adenylyl cyclase class-3 family.</text>
</comment>
<evidence type="ECO:0000256" key="21">
    <source>
        <dbReference type="SAM" id="MobiDB-lite"/>
    </source>
</evidence>
<dbReference type="InterPro" id="IPR029787">
    <property type="entry name" value="Nucleotide_cyclase"/>
</dbReference>
<dbReference type="PANTHER" id="PTHR43081:SF1">
    <property type="entry name" value="ADENYLATE CYCLASE, TERMINAL-DIFFERENTIATION SPECIFIC"/>
    <property type="match status" value="1"/>
</dbReference>
<evidence type="ECO:0000256" key="13">
    <source>
        <dbReference type="ARBA" id="ARBA00022998"/>
    </source>
</evidence>
<keyword evidence="12" id="KW-1133">Transmembrane helix</keyword>
<evidence type="ECO:0000256" key="12">
    <source>
        <dbReference type="ARBA" id="ARBA00022989"/>
    </source>
</evidence>
<evidence type="ECO:0000256" key="15">
    <source>
        <dbReference type="ARBA" id="ARBA00023170"/>
    </source>
</evidence>
<dbReference type="SUPFAM" id="SSF55073">
    <property type="entry name" value="Nucleotide cyclase"/>
    <property type="match status" value="1"/>
</dbReference>
<evidence type="ECO:0000256" key="7">
    <source>
        <dbReference type="ARBA" id="ARBA00022692"/>
    </source>
</evidence>
<dbReference type="GO" id="GO:0016020">
    <property type="term" value="C:membrane"/>
    <property type="evidence" value="ECO:0007669"/>
    <property type="project" value="UniProtKB-SubCell"/>
</dbReference>
<feature type="region of interest" description="Disordered" evidence="21">
    <location>
        <begin position="1"/>
        <end position="23"/>
    </location>
</feature>
<accession>G0TW71</accession>
<dbReference type="FunFam" id="3.30.70.1230:FF:000022">
    <property type="entry name" value="Receptor-type adenylate cyclase GRESAG 4, putative"/>
    <property type="match status" value="1"/>
</dbReference>
<keyword evidence="8" id="KW-0479">Metal-binding</keyword>
<name>G0TW71_TRYVY</name>
<evidence type="ECO:0000256" key="10">
    <source>
        <dbReference type="ARBA" id="ARBA00022840"/>
    </source>
</evidence>
<dbReference type="GO" id="GO:0005524">
    <property type="term" value="F:ATP binding"/>
    <property type="evidence" value="ECO:0007669"/>
    <property type="project" value="UniProtKB-KW"/>
</dbReference>
<evidence type="ECO:0000256" key="17">
    <source>
        <dbReference type="ARBA" id="ARBA00023239"/>
    </source>
</evidence>
<dbReference type="VEuPathDB" id="TriTrypDB:TvY486_0503880"/>
<keyword evidence="20" id="KW-0175">Coiled coil</keyword>
<evidence type="ECO:0000256" key="11">
    <source>
        <dbReference type="ARBA" id="ARBA00022842"/>
    </source>
</evidence>
<keyword evidence="10" id="KW-0067">ATP-binding</keyword>
<dbReference type="Gene3D" id="3.30.70.1230">
    <property type="entry name" value="Nucleotide cyclase"/>
    <property type="match status" value="1"/>
</dbReference>
<evidence type="ECO:0000256" key="19">
    <source>
        <dbReference type="ARBA" id="ARBA00032637"/>
    </source>
</evidence>
<evidence type="ECO:0000256" key="2">
    <source>
        <dbReference type="ARBA" id="ARBA00001946"/>
    </source>
</evidence>
<feature type="coiled-coil region" evidence="20">
    <location>
        <begin position="62"/>
        <end position="222"/>
    </location>
</feature>
<comment type="catalytic activity">
    <reaction evidence="1">
        <text>ATP = 3',5'-cyclic AMP + diphosphate</text>
        <dbReference type="Rhea" id="RHEA:15389"/>
        <dbReference type="ChEBI" id="CHEBI:30616"/>
        <dbReference type="ChEBI" id="CHEBI:33019"/>
        <dbReference type="ChEBI" id="CHEBI:58165"/>
        <dbReference type="EC" id="4.6.1.1"/>
    </reaction>
</comment>
<evidence type="ECO:0000256" key="9">
    <source>
        <dbReference type="ARBA" id="ARBA00022741"/>
    </source>
</evidence>
<dbReference type="PANTHER" id="PTHR43081">
    <property type="entry name" value="ADENYLATE CYCLASE, TERMINAL-DIFFERENTIATION SPECIFIC-RELATED"/>
    <property type="match status" value="1"/>
</dbReference>
<evidence type="ECO:0000256" key="18">
    <source>
        <dbReference type="ARBA" id="ARBA00032597"/>
    </source>
</evidence>
<evidence type="ECO:0000256" key="14">
    <source>
        <dbReference type="ARBA" id="ARBA00023136"/>
    </source>
</evidence>
<keyword evidence="16" id="KW-0325">Glycoprotein</keyword>
<dbReference type="GO" id="GO:0046872">
    <property type="term" value="F:metal ion binding"/>
    <property type="evidence" value="ECO:0007669"/>
    <property type="project" value="UniProtKB-KW"/>
</dbReference>
<sequence>MPCEAPSNEWETPAGADTTRPTGVYVGGRVPGTYLRTVTGVQRGEELFSRPDLERPWRTTTAQRHAMTVAMKEKEIEELMRKCSSLRTQLGNARHDAKYTEYAMMEKTNARVAELQDEIQRLKKSLKDEEDRRCDLERAMESQLRLQRAQHENELLHLKNESRMHQEHIAELTRVYQQQVDDVKRASEQELEHVEKICNVRVEELSSELKAAYASSKTAEERHAEELVKMKNLINRIEIDYKERSSAVEGRVHDMHTRLESEKNRFIEERDEALKESKTATERLAVALADSCDMHRCFKQWDTYLFSQLDRIYAKVLEKAPEKVIEPQALEVQETVSLYGPRGLIEDPEAKVTMERIVCHLLQMRNIEFDQDGPSSTEGGSEVVLDELGLRQERLTRAFREVEAKCLEAIHFMNRLLPRLYFFSDNLESAIEYSGSVAPPQSNVIFVCLRIWNGNCLWTEDADTMQAAAALMSCTLRPKMAQYGAYECYSDGVSLLLAFDDPIASCRFCVESQHWLMKAPWPQALLRSPWCSEVRCEGTNEVLFRGLRLAMAIHTGETFVEPTGIPCGDSYRCHYYGRAVCQVIYTCSVAHGGQILVSKPVWDMCATRKQELVGVVASGLGTISAAYFNRDTNIYEKEPLDIFQIFHVTLKNRTFPDTIQEDATQVSSLTDLRQSIVTTEIKGVEARCISMKEAIAALKDELTGVDTSIHSLMLKTQKAKTYFHLLPPSEVVVQMSKLYTVMEKIAARASSLRENIDDMEQKQEDLTGQTKGLRDYCSQLAQTVSRQRDQQIRAEVIEGRYKEQMREMARSHAEAIERLQSELRDRDWTIQEMCKRI</sequence>
<feature type="coiled-coil region" evidence="20">
    <location>
        <begin position="742"/>
        <end position="769"/>
    </location>
</feature>
<dbReference type="AlphaFoldDB" id="G0TW71"/>
<dbReference type="EMBL" id="HE573021">
    <property type="protein sequence ID" value="CCC48187.1"/>
    <property type="molecule type" value="Genomic_DNA"/>
</dbReference>
<evidence type="ECO:0000256" key="16">
    <source>
        <dbReference type="ARBA" id="ARBA00023180"/>
    </source>
</evidence>
<dbReference type="GO" id="GO:0004016">
    <property type="term" value="F:adenylate cyclase activity"/>
    <property type="evidence" value="ECO:0007669"/>
    <property type="project" value="UniProtKB-EC"/>
</dbReference>
<keyword evidence="11" id="KW-0460">Magnesium</keyword>
<proteinExistence type="inferred from homology"/>